<dbReference type="InterPro" id="IPR003959">
    <property type="entry name" value="ATPase_AAA_core"/>
</dbReference>
<dbReference type="GO" id="GO:0016887">
    <property type="term" value="F:ATP hydrolysis activity"/>
    <property type="evidence" value="ECO:0007669"/>
    <property type="project" value="InterPro"/>
</dbReference>
<proteinExistence type="inferred from homology"/>
<evidence type="ECO:0000256" key="4">
    <source>
        <dbReference type="SAM" id="MobiDB-lite"/>
    </source>
</evidence>
<name>A0AA35SVY2_GEOBA</name>
<keyword evidence="9" id="KW-1185">Reference proteome</keyword>
<keyword evidence="1 3" id="KW-0547">Nucleotide-binding</keyword>
<dbReference type="Pfam" id="PF17862">
    <property type="entry name" value="AAA_lid_3"/>
    <property type="match status" value="1"/>
</dbReference>
<sequence>MWFGESEANVRDVFDKARAAAPCVLFFDELDSIAKSRGGNVGDGGGAADRVINQVLTEMDGMSSKKNVFIIGATNRPDIIDPAILRPGRLDQLIYIPLPDEPSRISILKATTRKSPLSEDVDLMYIAKATNRPDIIDPAILRPGRLDQLIYIPLPDEPSRISILKATTRKSPLSEDVDLMYIAKVTKGFSGADLTEICQRACKLAIRESIEADIRRERELRDNPDQEIDMEEDQVPEIRKEHFEEAMRFARRSVTDSDIRKYEMFAQKLQTARGFGQSFRFPQSQGAQGSSQGGGAGGGASNPPGLEDKQDDLYS</sequence>
<reference evidence="8" key="1">
    <citation type="submission" date="2023-03" db="EMBL/GenBank/DDBJ databases">
        <authorList>
            <person name="Steffen K."/>
            <person name="Cardenas P."/>
        </authorList>
    </citation>
    <scope>NUCLEOTIDE SEQUENCE</scope>
</reference>
<dbReference type="Gene3D" id="3.40.50.300">
    <property type="entry name" value="P-loop containing nucleotide triphosphate hydrolases"/>
    <property type="match status" value="1"/>
</dbReference>
<accession>A0AA35SVY2</accession>
<dbReference type="Pfam" id="PF00004">
    <property type="entry name" value="AAA"/>
    <property type="match status" value="1"/>
</dbReference>
<feature type="region of interest" description="Disordered" evidence="4">
    <location>
        <begin position="276"/>
        <end position="315"/>
    </location>
</feature>
<evidence type="ECO:0000313" key="8">
    <source>
        <dbReference type="EMBL" id="CAI8036348.1"/>
    </source>
</evidence>
<dbReference type="Gene3D" id="1.10.8.60">
    <property type="match status" value="1"/>
</dbReference>
<dbReference type="GO" id="GO:0031593">
    <property type="term" value="F:polyubiquitin modification-dependent protein binding"/>
    <property type="evidence" value="ECO:0007669"/>
    <property type="project" value="TreeGrafter"/>
</dbReference>
<dbReference type="InterPro" id="IPR003960">
    <property type="entry name" value="ATPase_AAA_CS"/>
</dbReference>
<evidence type="ECO:0000313" key="9">
    <source>
        <dbReference type="Proteomes" id="UP001174909"/>
    </source>
</evidence>
<organism evidence="8 9">
    <name type="scientific">Geodia barretti</name>
    <name type="common">Barrett's horny sponge</name>
    <dbReference type="NCBI Taxonomy" id="519541"/>
    <lineage>
        <taxon>Eukaryota</taxon>
        <taxon>Metazoa</taxon>
        <taxon>Porifera</taxon>
        <taxon>Demospongiae</taxon>
        <taxon>Heteroscleromorpha</taxon>
        <taxon>Tetractinellida</taxon>
        <taxon>Astrophorina</taxon>
        <taxon>Geodiidae</taxon>
        <taxon>Geodia</taxon>
    </lineage>
</organism>
<dbReference type="GO" id="GO:0005524">
    <property type="term" value="F:ATP binding"/>
    <property type="evidence" value="ECO:0007669"/>
    <property type="project" value="UniProtKB-KW"/>
</dbReference>
<dbReference type="PANTHER" id="PTHR23077:SF171">
    <property type="entry name" value="NUCLEAR VALOSIN-CONTAINING PROTEIN-LIKE"/>
    <property type="match status" value="1"/>
</dbReference>
<feature type="compositionally biased region" description="Gly residues" evidence="4">
    <location>
        <begin position="291"/>
        <end position="300"/>
    </location>
</feature>
<dbReference type="SUPFAM" id="SSF52540">
    <property type="entry name" value="P-loop containing nucleoside triphosphate hydrolases"/>
    <property type="match status" value="2"/>
</dbReference>
<dbReference type="InterPro" id="IPR015415">
    <property type="entry name" value="Spast_Vps4_C"/>
</dbReference>
<dbReference type="AlphaFoldDB" id="A0AA35SVY2"/>
<dbReference type="GO" id="GO:0030970">
    <property type="term" value="P:retrograde protein transport, ER to cytosol"/>
    <property type="evidence" value="ECO:0007669"/>
    <property type="project" value="TreeGrafter"/>
</dbReference>
<evidence type="ECO:0000259" key="7">
    <source>
        <dbReference type="Pfam" id="PF17862"/>
    </source>
</evidence>
<dbReference type="GO" id="GO:0051228">
    <property type="term" value="P:mitotic spindle disassembly"/>
    <property type="evidence" value="ECO:0007669"/>
    <property type="project" value="TreeGrafter"/>
</dbReference>
<dbReference type="GO" id="GO:0097352">
    <property type="term" value="P:autophagosome maturation"/>
    <property type="evidence" value="ECO:0007669"/>
    <property type="project" value="TreeGrafter"/>
</dbReference>
<evidence type="ECO:0000259" key="6">
    <source>
        <dbReference type="Pfam" id="PF09336"/>
    </source>
</evidence>
<dbReference type="Pfam" id="PF09336">
    <property type="entry name" value="Vps4_C"/>
    <property type="match status" value="1"/>
</dbReference>
<evidence type="ECO:0000256" key="1">
    <source>
        <dbReference type="ARBA" id="ARBA00022741"/>
    </source>
</evidence>
<feature type="compositionally biased region" description="Basic and acidic residues" evidence="4">
    <location>
        <begin position="306"/>
        <end position="315"/>
    </location>
</feature>
<dbReference type="GO" id="GO:0005634">
    <property type="term" value="C:nucleus"/>
    <property type="evidence" value="ECO:0007669"/>
    <property type="project" value="TreeGrafter"/>
</dbReference>
<dbReference type="GO" id="GO:0005829">
    <property type="term" value="C:cytosol"/>
    <property type="evidence" value="ECO:0007669"/>
    <property type="project" value="TreeGrafter"/>
</dbReference>
<evidence type="ECO:0000256" key="3">
    <source>
        <dbReference type="RuleBase" id="RU003651"/>
    </source>
</evidence>
<dbReference type="PROSITE" id="PS00674">
    <property type="entry name" value="AAA"/>
    <property type="match status" value="1"/>
</dbReference>
<feature type="domain" description="Spastin/Vps4 C-terminal" evidence="6">
    <location>
        <begin position="227"/>
        <end position="268"/>
    </location>
</feature>
<feature type="domain" description="ATPase AAA-type core" evidence="5">
    <location>
        <begin position="2"/>
        <end position="98"/>
    </location>
</feature>
<dbReference type="Proteomes" id="UP001174909">
    <property type="component" value="Unassembled WGS sequence"/>
</dbReference>
<evidence type="ECO:0000259" key="5">
    <source>
        <dbReference type="Pfam" id="PF00004"/>
    </source>
</evidence>
<dbReference type="Gene3D" id="6.10.20.150">
    <property type="match status" value="1"/>
</dbReference>
<protein>
    <submittedName>
        <fullName evidence="8">Transitional endoplasmic reticulum ATPase</fullName>
    </submittedName>
</protein>
<comment type="caution">
    <text evidence="8">The sequence shown here is derived from an EMBL/GenBank/DDBJ whole genome shotgun (WGS) entry which is preliminary data.</text>
</comment>
<dbReference type="InterPro" id="IPR050168">
    <property type="entry name" value="AAA_ATPase_domain"/>
</dbReference>
<dbReference type="EMBL" id="CASHTH010002862">
    <property type="protein sequence ID" value="CAI8036348.1"/>
    <property type="molecule type" value="Genomic_DNA"/>
</dbReference>
<dbReference type="InterPro" id="IPR027417">
    <property type="entry name" value="P-loop_NTPase"/>
</dbReference>
<keyword evidence="2 3" id="KW-0067">ATP-binding</keyword>
<dbReference type="InterPro" id="IPR041569">
    <property type="entry name" value="AAA_lid_3"/>
</dbReference>
<dbReference type="PANTHER" id="PTHR23077">
    <property type="entry name" value="AAA-FAMILY ATPASE"/>
    <property type="match status" value="1"/>
</dbReference>
<comment type="similarity">
    <text evidence="3">Belongs to the AAA ATPase family.</text>
</comment>
<dbReference type="GO" id="GO:0034098">
    <property type="term" value="C:VCP-NPL4-UFD1 AAA ATPase complex"/>
    <property type="evidence" value="ECO:0007669"/>
    <property type="project" value="TreeGrafter"/>
</dbReference>
<evidence type="ECO:0000256" key="2">
    <source>
        <dbReference type="ARBA" id="ARBA00022840"/>
    </source>
</evidence>
<gene>
    <name evidence="8" type="ORF">GBAR_LOCUS20368</name>
</gene>
<feature type="domain" description="AAA ATPase AAA+ lid" evidence="7">
    <location>
        <begin position="176"/>
        <end position="215"/>
    </location>
</feature>